<evidence type="ECO:0000313" key="2">
    <source>
        <dbReference type="Proteomes" id="UP000442105"/>
    </source>
</evidence>
<gene>
    <name evidence="1" type="ORF">F7D95_04900</name>
</gene>
<reference evidence="2" key="1">
    <citation type="submission" date="2019-09" db="EMBL/GenBank/DDBJ databases">
        <title>Distinct polysaccharide growth profiles of human intestinal Prevotella copri isolates.</title>
        <authorList>
            <person name="Fehlner-Peach H."/>
            <person name="Magnabosco C."/>
            <person name="Raghavan V."/>
            <person name="Scher J.U."/>
            <person name="Tett A."/>
            <person name="Cox L.M."/>
            <person name="Gottsegen C."/>
            <person name="Watters A."/>
            <person name="Wiltshire- Gordon J.D."/>
            <person name="Segata N."/>
            <person name="Bonneau R."/>
            <person name="Littman D.R."/>
        </authorList>
    </citation>
    <scope>NUCLEOTIDE SEQUENCE [LARGE SCALE GENOMIC DNA]</scope>
    <source>
        <strain evidence="2">iAQ1179</strain>
    </source>
</reference>
<dbReference type="EMBL" id="VZCW01000118">
    <property type="protein sequence ID" value="MQN12170.1"/>
    <property type="molecule type" value="Genomic_DNA"/>
</dbReference>
<evidence type="ECO:0000313" key="1">
    <source>
        <dbReference type="EMBL" id="MQN12170.1"/>
    </source>
</evidence>
<comment type="caution">
    <text evidence="1">The sequence shown here is derived from an EMBL/GenBank/DDBJ whole genome shotgun (WGS) entry which is preliminary data.</text>
</comment>
<proteinExistence type="predicted"/>
<protein>
    <submittedName>
        <fullName evidence="1">Uncharacterized protein</fullName>
    </submittedName>
</protein>
<accession>A0AA90ZKW3</accession>
<dbReference type="Proteomes" id="UP000442105">
    <property type="component" value="Unassembled WGS sequence"/>
</dbReference>
<name>A0AA90ZKW3_9BACT</name>
<dbReference type="RefSeq" id="WP_153128158.1">
    <property type="nucleotide sequence ID" value="NZ_VZCW01000118.1"/>
</dbReference>
<organism evidence="1 2">
    <name type="scientific">Segatella copri</name>
    <dbReference type="NCBI Taxonomy" id="165179"/>
    <lineage>
        <taxon>Bacteria</taxon>
        <taxon>Pseudomonadati</taxon>
        <taxon>Bacteroidota</taxon>
        <taxon>Bacteroidia</taxon>
        <taxon>Bacteroidales</taxon>
        <taxon>Prevotellaceae</taxon>
        <taxon>Segatella</taxon>
    </lineage>
</organism>
<dbReference type="AlphaFoldDB" id="A0AA90ZKW3"/>
<sequence length="264" mass="30297">MATQIFDNDFLHTHPIYQNVHSTLVDVSNRDYAMAPFDKRIECLDMDDYEAHYVQNGANDSTMDAVIGIANYDNNHKSDSSLLMVELRLGYQSAKNITALSLNNKVKHTMTLLNAAEFPISQDAIFVFKAETCQQAKHKLDALGHSNTSRRKWIVMSPDIFGKAYMAKEDIPYVPLHDYKAVLANFCRLIDSHLWDEVEKDFETWGSKMYSGISYISQERELLEDVLRNVWNKIASEKDKIDADTWDYISLIKEDYPHILGLGC</sequence>